<evidence type="ECO:0000313" key="7">
    <source>
        <dbReference type="Proteomes" id="UP000704176"/>
    </source>
</evidence>
<evidence type="ECO:0000256" key="1">
    <source>
        <dbReference type="ARBA" id="ARBA00005417"/>
    </source>
</evidence>
<evidence type="ECO:0000256" key="3">
    <source>
        <dbReference type="ARBA" id="ARBA00022741"/>
    </source>
</evidence>
<dbReference type="PANTHER" id="PTHR43166:SF4">
    <property type="entry name" value="PHOSPHONATES IMPORT ATP-BINDING PROTEIN PHNC"/>
    <property type="match status" value="1"/>
</dbReference>
<sequence>MMKAAVSVMDISKAWGTYAALTNVSFDVAPGEVVALLGPSGAGKSTILRCVNHLDTITAGRIYVHGSLIGYSERSDGLYELSDVEISRQRQSIGMVFQSFNLFRHLTALQNVMSGPVHVLNMPKDKARQIALNLLEKVGLGQKGDSYPSQLSGGQQQRVAIARALAMSPKVMLLDEPTSALDPELAQEVVVTIKALAEEGQTMLIATHDMGIARDVADRVIFMESGRIVEDGPSNEFFASPRSDRAKQFLSRISAH</sequence>
<dbReference type="Proteomes" id="UP000704176">
    <property type="component" value="Unassembled WGS sequence"/>
</dbReference>
<evidence type="ECO:0000313" key="6">
    <source>
        <dbReference type="EMBL" id="MBZ6079315.1"/>
    </source>
</evidence>
<gene>
    <name evidence="6" type="ORF">K9B37_23970</name>
</gene>
<dbReference type="PROSITE" id="PS00211">
    <property type="entry name" value="ABC_TRANSPORTER_1"/>
    <property type="match status" value="1"/>
</dbReference>
<dbReference type="PIRSF" id="PIRSF039085">
    <property type="entry name" value="ABC_ATPase_HisP"/>
    <property type="match status" value="1"/>
</dbReference>
<dbReference type="InterPro" id="IPR027417">
    <property type="entry name" value="P-loop_NTPase"/>
</dbReference>
<dbReference type="Pfam" id="PF00005">
    <property type="entry name" value="ABC_tran"/>
    <property type="match status" value="1"/>
</dbReference>
<dbReference type="InterPro" id="IPR017871">
    <property type="entry name" value="ABC_transporter-like_CS"/>
</dbReference>
<dbReference type="PANTHER" id="PTHR43166">
    <property type="entry name" value="AMINO ACID IMPORT ATP-BINDING PROTEIN"/>
    <property type="match status" value="1"/>
</dbReference>
<keyword evidence="4 6" id="KW-0067">ATP-binding</keyword>
<keyword evidence="3" id="KW-0547">Nucleotide-binding</keyword>
<evidence type="ECO:0000256" key="4">
    <source>
        <dbReference type="ARBA" id="ARBA00022840"/>
    </source>
</evidence>
<keyword evidence="2" id="KW-0813">Transport</keyword>
<comment type="similarity">
    <text evidence="1">Belongs to the ABC transporter superfamily.</text>
</comment>
<dbReference type="InterPro" id="IPR003593">
    <property type="entry name" value="AAA+_ATPase"/>
</dbReference>
<evidence type="ECO:0000259" key="5">
    <source>
        <dbReference type="PROSITE" id="PS50893"/>
    </source>
</evidence>
<name>A0ABS7VW16_9HYPH</name>
<dbReference type="EMBL" id="JAIRBM010000032">
    <property type="protein sequence ID" value="MBZ6079315.1"/>
    <property type="molecule type" value="Genomic_DNA"/>
</dbReference>
<dbReference type="SMART" id="SM00382">
    <property type="entry name" value="AAA"/>
    <property type="match status" value="1"/>
</dbReference>
<reference evidence="6 7" key="1">
    <citation type="submission" date="2021-09" db="EMBL/GenBank/DDBJ databases">
        <title>The complete genome sequence of a new microorganism.</title>
        <authorList>
            <person name="Zi Z."/>
        </authorList>
    </citation>
    <scope>NUCLEOTIDE SEQUENCE [LARGE SCALE GENOMIC DNA]</scope>
    <source>
        <strain evidence="6 7">WGZ8</strain>
    </source>
</reference>
<feature type="domain" description="ABC transporter" evidence="5">
    <location>
        <begin position="6"/>
        <end position="250"/>
    </location>
</feature>
<dbReference type="InterPro" id="IPR003439">
    <property type="entry name" value="ABC_transporter-like_ATP-bd"/>
</dbReference>
<comment type="caution">
    <text evidence="6">The sequence shown here is derived from an EMBL/GenBank/DDBJ whole genome shotgun (WGS) entry which is preliminary data.</text>
</comment>
<dbReference type="InterPro" id="IPR050086">
    <property type="entry name" value="MetN_ABC_transporter-like"/>
</dbReference>
<dbReference type="GO" id="GO:0005524">
    <property type="term" value="F:ATP binding"/>
    <property type="evidence" value="ECO:0007669"/>
    <property type="project" value="UniProtKB-KW"/>
</dbReference>
<organism evidence="6 7">
    <name type="scientific">Microvirga puerhi</name>
    <dbReference type="NCBI Taxonomy" id="2876078"/>
    <lineage>
        <taxon>Bacteria</taxon>
        <taxon>Pseudomonadati</taxon>
        <taxon>Pseudomonadota</taxon>
        <taxon>Alphaproteobacteria</taxon>
        <taxon>Hyphomicrobiales</taxon>
        <taxon>Methylobacteriaceae</taxon>
        <taxon>Microvirga</taxon>
    </lineage>
</organism>
<keyword evidence="7" id="KW-1185">Reference proteome</keyword>
<dbReference type="Gene3D" id="3.40.50.300">
    <property type="entry name" value="P-loop containing nucleotide triphosphate hydrolases"/>
    <property type="match status" value="1"/>
</dbReference>
<dbReference type="RefSeq" id="WP_224316314.1">
    <property type="nucleotide sequence ID" value="NZ_JAIRBM010000032.1"/>
</dbReference>
<dbReference type="InterPro" id="IPR030679">
    <property type="entry name" value="ABC_ATPase_HisP-typ"/>
</dbReference>
<accession>A0ABS7VW16</accession>
<dbReference type="PROSITE" id="PS50893">
    <property type="entry name" value="ABC_TRANSPORTER_2"/>
    <property type="match status" value="1"/>
</dbReference>
<proteinExistence type="inferred from homology"/>
<dbReference type="CDD" id="cd03262">
    <property type="entry name" value="ABC_HisP_GlnQ"/>
    <property type="match status" value="1"/>
</dbReference>
<dbReference type="SUPFAM" id="SSF52540">
    <property type="entry name" value="P-loop containing nucleoside triphosphate hydrolases"/>
    <property type="match status" value="1"/>
</dbReference>
<protein>
    <submittedName>
        <fullName evidence="6">Amino acid ABC transporter ATP-binding protein</fullName>
    </submittedName>
</protein>
<evidence type="ECO:0000256" key="2">
    <source>
        <dbReference type="ARBA" id="ARBA00022448"/>
    </source>
</evidence>